<evidence type="ECO:0000313" key="1">
    <source>
        <dbReference type="EMBL" id="EEF22925.1"/>
    </source>
</evidence>
<feature type="non-terminal residue" evidence="1">
    <location>
        <position position="165"/>
    </location>
</feature>
<dbReference type="EMBL" id="EQ989278">
    <property type="protein sequence ID" value="EEF22925.1"/>
    <property type="molecule type" value="Genomic_DNA"/>
</dbReference>
<organism evidence="1 2">
    <name type="scientific">Ricinus communis</name>
    <name type="common">Castor bean</name>
    <dbReference type="NCBI Taxonomy" id="3988"/>
    <lineage>
        <taxon>Eukaryota</taxon>
        <taxon>Viridiplantae</taxon>
        <taxon>Streptophyta</taxon>
        <taxon>Embryophyta</taxon>
        <taxon>Tracheophyta</taxon>
        <taxon>Spermatophyta</taxon>
        <taxon>Magnoliopsida</taxon>
        <taxon>eudicotyledons</taxon>
        <taxon>Gunneridae</taxon>
        <taxon>Pentapetalae</taxon>
        <taxon>rosids</taxon>
        <taxon>fabids</taxon>
        <taxon>Malpighiales</taxon>
        <taxon>Euphorbiaceae</taxon>
        <taxon>Acalyphoideae</taxon>
        <taxon>Acalypheae</taxon>
        <taxon>Ricinus</taxon>
    </lineage>
</organism>
<reference evidence="2" key="1">
    <citation type="journal article" date="2010" name="Nat. Biotechnol.">
        <title>Draft genome sequence of the oilseed species Ricinus communis.</title>
        <authorList>
            <person name="Chan A.P."/>
            <person name="Crabtree J."/>
            <person name="Zhao Q."/>
            <person name="Lorenzi H."/>
            <person name="Orvis J."/>
            <person name="Puiu D."/>
            <person name="Melake-Berhan A."/>
            <person name="Jones K.M."/>
            <person name="Redman J."/>
            <person name="Chen G."/>
            <person name="Cahoon E.B."/>
            <person name="Gedil M."/>
            <person name="Stanke M."/>
            <person name="Haas B.J."/>
            <person name="Wortman J.R."/>
            <person name="Fraser-Liggett C.M."/>
            <person name="Ravel J."/>
            <person name="Rabinowicz P.D."/>
        </authorList>
    </citation>
    <scope>NUCLEOTIDE SEQUENCE [LARGE SCALE GENOMIC DNA]</scope>
    <source>
        <strain evidence="2">cv. Hale</strain>
    </source>
</reference>
<dbReference type="InParanoid" id="B9TMI9"/>
<gene>
    <name evidence="1" type="ORF">RCOM_2061880</name>
</gene>
<proteinExistence type="predicted"/>
<name>B9TMI9_RICCO</name>
<accession>B9TMI9</accession>
<sequence>MNANIAVLIRTNDSLTQQYAAQSVCAFHAGTPEYLSPLPTSVVAEADNVANDVFAAEALYCSLMPSPHGGVLEVSPERAEGVVRFMRDARGTLKELSRVIIVVSPCKESQERAISLMESLSPVLESGQLRAMFVECESDVSPEIAFDLVFPHMREHQTATPEEQP</sequence>
<dbReference type="AlphaFoldDB" id="B9TMI9"/>
<dbReference type="Proteomes" id="UP000008311">
    <property type="component" value="Unassembled WGS sequence"/>
</dbReference>
<keyword evidence="2" id="KW-1185">Reference proteome</keyword>
<protein>
    <submittedName>
        <fullName evidence="1">Uncharacterized protein</fullName>
    </submittedName>
</protein>
<evidence type="ECO:0000313" key="2">
    <source>
        <dbReference type="Proteomes" id="UP000008311"/>
    </source>
</evidence>